<feature type="compositionally biased region" description="Polar residues" evidence="1">
    <location>
        <begin position="12"/>
        <end position="24"/>
    </location>
</feature>
<organism evidence="3 4">
    <name type="scientific">Taphrina deformans (strain PYCC 5710 / ATCC 11124 / CBS 356.35 / IMI 108563 / JCM 9778 / NBRC 8474)</name>
    <name type="common">Peach leaf curl fungus</name>
    <name type="synonym">Lalaria deformans</name>
    <dbReference type="NCBI Taxonomy" id="1097556"/>
    <lineage>
        <taxon>Eukaryota</taxon>
        <taxon>Fungi</taxon>
        <taxon>Dikarya</taxon>
        <taxon>Ascomycota</taxon>
        <taxon>Taphrinomycotina</taxon>
        <taxon>Taphrinomycetes</taxon>
        <taxon>Taphrinales</taxon>
        <taxon>Taphrinaceae</taxon>
        <taxon>Taphrina</taxon>
    </lineage>
</organism>
<keyword evidence="4" id="KW-1185">Reference proteome</keyword>
<dbReference type="SMART" id="SM00694">
    <property type="entry name" value="DysFC"/>
    <property type="match status" value="1"/>
</dbReference>
<evidence type="ECO:0000256" key="1">
    <source>
        <dbReference type="SAM" id="MobiDB-lite"/>
    </source>
</evidence>
<feature type="compositionally biased region" description="Acidic residues" evidence="1">
    <location>
        <begin position="441"/>
        <end position="450"/>
    </location>
</feature>
<reference evidence="3 4" key="1">
    <citation type="journal article" date="2013" name="MBio">
        <title>Genome sequencing of the plant pathogen Taphrina deformans, the causal agent of peach leaf curl.</title>
        <authorList>
            <person name="Cisse O.H."/>
            <person name="Almeida J.M.G.C.F."/>
            <person name="Fonseca A."/>
            <person name="Kumar A.A."/>
            <person name="Salojaervi J."/>
            <person name="Overmyer K."/>
            <person name="Hauser P.M."/>
            <person name="Pagni M."/>
        </authorList>
    </citation>
    <scope>NUCLEOTIDE SEQUENCE [LARGE SCALE GENOMIC DNA]</scope>
    <source>
        <strain evidence="4">PYCC 5710 / ATCC 11124 / CBS 356.35 / IMI 108563 / JCM 9778 / NBRC 8474</strain>
    </source>
</reference>
<protein>
    <recommendedName>
        <fullName evidence="2">Peroxin/Ferlin domain-containing protein</fullName>
    </recommendedName>
</protein>
<dbReference type="OrthoDB" id="72441at2759"/>
<evidence type="ECO:0000313" key="3">
    <source>
        <dbReference type="EMBL" id="CCG84893.1"/>
    </source>
</evidence>
<dbReference type="GO" id="GO:0016020">
    <property type="term" value="C:membrane"/>
    <property type="evidence" value="ECO:0007669"/>
    <property type="project" value="InterPro"/>
</dbReference>
<evidence type="ECO:0000259" key="2">
    <source>
        <dbReference type="SMART" id="SM00694"/>
    </source>
</evidence>
<accession>R4XGI9</accession>
<sequence length="469" mass="53774">MHIPFIRDRQVQEGQHNITLADNSNQEEEDRDRDGAVEDPSPGEDFQQLPETLEVPIAANPRHAIEVPNGLVDVLYENQRGSFLCGIPLYSSAGLWITDPHAWTSIDHKYTPFTIFTAAPPDPTWEWVWKRWFVDMSGDVDENGWSYNINFNRHSWHGHHIWYHSFVRRRRWLRKRRKVPKGDRIALRKKNPAEDYFTIYSASRSMRTSQQNSSTTITAYDEDDDDGGPLKLENLGEFYERLRAARLDREKLDAVDNFLHNGKDLAGLAGEMRHILRFMIFQESRRQLLTLLAVRCQALEKVHGGQTVGSEADRWEGNPHQCVKNAIEMADLLVNKLSYFSDRVKVTRAEEDAELDRITATRLRELSVSRDRDREQSREEEEEPSMRAAMEGNPVPSHPEKTRRPGAGSRKVSFADDASHGPVAAAAAAATTVTGSNQDDTIVEEWEEESPERSRVHHSAKDKGKEKER</sequence>
<dbReference type="Proteomes" id="UP000013776">
    <property type="component" value="Unassembled WGS sequence"/>
</dbReference>
<feature type="domain" description="Peroxin/Ferlin" evidence="2">
    <location>
        <begin position="144"/>
        <end position="179"/>
    </location>
</feature>
<dbReference type="AlphaFoldDB" id="R4XGI9"/>
<dbReference type="EMBL" id="CAHR02000337">
    <property type="protein sequence ID" value="CCG84893.1"/>
    <property type="molecule type" value="Genomic_DNA"/>
</dbReference>
<dbReference type="STRING" id="1097556.R4XGI9"/>
<dbReference type="VEuPathDB" id="FungiDB:TAPDE_005450"/>
<proteinExistence type="predicted"/>
<comment type="caution">
    <text evidence="3">The sequence shown here is derived from an EMBL/GenBank/DDBJ whole genome shotgun (WGS) entry which is preliminary data.</text>
</comment>
<dbReference type="InterPro" id="IPR051513">
    <property type="entry name" value="Tectonin_beta-prop"/>
</dbReference>
<feature type="compositionally biased region" description="Low complexity" evidence="1">
    <location>
        <begin position="423"/>
        <end position="434"/>
    </location>
</feature>
<dbReference type="InterPro" id="IPR006614">
    <property type="entry name" value="Peroxin/Ferlin"/>
</dbReference>
<name>R4XGI9_TAPDE</name>
<feature type="region of interest" description="Disordered" evidence="1">
    <location>
        <begin position="367"/>
        <end position="469"/>
    </location>
</feature>
<dbReference type="PANTHER" id="PTHR23250:SF1">
    <property type="entry name" value="TECTONIN BETA-PROPELLER REPEAT-CONTAINING PROTEIN 1"/>
    <property type="match status" value="1"/>
</dbReference>
<feature type="compositionally biased region" description="Basic and acidic residues" evidence="1">
    <location>
        <begin position="451"/>
        <end position="469"/>
    </location>
</feature>
<dbReference type="PANTHER" id="PTHR23250">
    <property type="entry name" value="DYSFERLIN-RELATED"/>
    <property type="match status" value="1"/>
</dbReference>
<feature type="region of interest" description="Disordered" evidence="1">
    <location>
        <begin position="12"/>
        <end position="47"/>
    </location>
</feature>
<gene>
    <name evidence="3" type="ORF">TAPDE_005450</name>
</gene>
<dbReference type="eggNOG" id="ENOG502S2MG">
    <property type="taxonomic scope" value="Eukaryota"/>
</dbReference>
<feature type="compositionally biased region" description="Basic and acidic residues" evidence="1">
    <location>
        <begin position="367"/>
        <end position="377"/>
    </location>
</feature>
<evidence type="ECO:0000313" key="4">
    <source>
        <dbReference type="Proteomes" id="UP000013776"/>
    </source>
</evidence>